<keyword evidence="1" id="KW-1133">Transmembrane helix</keyword>
<dbReference type="EMBL" id="OW152815">
    <property type="protein sequence ID" value="CAH2063765.1"/>
    <property type="molecule type" value="Genomic_DNA"/>
</dbReference>
<evidence type="ECO:0000256" key="1">
    <source>
        <dbReference type="SAM" id="Phobius"/>
    </source>
</evidence>
<keyword evidence="1" id="KW-0472">Membrane</keyword>
<accession>A0ABN8IRB5</accession>
<feature type="transmembrane region" description="Helical" evidence="1">
    <location>
        <begin position="82"/>
        <end position="99"/>
    </location>
</feature>
<dbReference type="Proteomes" id="UP000837857">
    <property type="component" value="Chromosome 3"/>
</dbReference>
<proteinExistence type="predicted"/>
<organism evidence="2 3">
    <name type="scientific">Iphiclides podalirius</name>
    <name type="common">scarce swallowtail</name>
    <dbReference type="NCBI Taxonomy" id="110791"/>
    <lineage>
        <taxon>Eukaryota</taxon>
        <taxon>Metazoa</taxon>
        <taxon>Ecdysozoa</taxon>
        <taxon>Arthropoda</taxon>
        <taxon>Hexapoda</taxon>
        <taxon>Insecta</taxon>
        <taxon>Pterygota</taxon>
        <taxon>Neoptera</taxon>
        <taxon>Endopterygota</taxon>
        <taxon>Lepidoptera</taxon>
        <taxon>Glossata</taxon>
        <taxon>Ditrysia</taxon>
        <taxon>Papilionoidea</taxon>
        <taxon>Papilionidae</taxon>
        <taxon>Papilioninae</taxon>
        <taxon>Iphiclides</taxon>
    </lineage>
</organism>
<feature type="non-terminal residue" evidence="2">
    <location>
        <position position="1"/>
    </location>
</feature>
<sequence length="124" mass="14445">MKLISPRQRSVGGVAPAHKTYNNSVVRTPDVMHLDNHEKAWGRLERAKAWEPRAGADILVLQFRGPRPGPITKRPKHRYRRLLALHLFVVATRSGWMVMRHLRDWLGVEAESLLLRFICWLCYL</sequence>
<gene>
    <name evidence="2" type="ORF">IPOD504_LOCUS12665</name>
</gene>
<protein>
    <submittedName>
        <fullName evidence="2">Uncharacterized protein</fullName>
    </submittedName>
</protein>
<evidence type="ECO:0000313" key="2">
    <source>
        <dbReference type="EMBL" id="CAH2063765.1"/>
    </source>
</evidence>
<keyword evidence="1" id="KW-0812">Transmembrane</keyword>
<evidence type="ECO:0000313" key="3">
    <source>
        <dbReference type="Proteomes" id="UP000837857"/>
    </source>
</evidence>
<reference evidence="2" key="1">
    <citation type="submission" date="2022-03" db="EMBL/GenBank/DDBJ databases">
        <authorList>
            <person name="Martin H S."/>
        </authorList>
    </citation>
    <scope>NUCLEOTIDE SEQUENCE</scope>
</reference>
<name>A0ABN8IRB5_9NEOP</name>
<keyword evidence="3" id="KW-1185">Reference proteome</keyword>